<dbReference type="InterPro" id="IPR010466">
    <property type="entry name" value="DUF1058"/>
</dbReference>
<dbReference type="SMART" id="SM00287">
    <property type="entry name" value="SH3b"/>
    <property type="match status" value="1"/>
</dbReference>
<dbReference type="Pfam" id="PF06347">
    <property type="entry name" value="SH3_4"/>
    <property type="match status" value="2"/>
</dbReference>
<dbReference type="EMBL" id="BMGZ01000002">
    <property type="protein sequence ID" value="GGH98232.1"/>
    <property type="molecule type" value="Genomic_DNA"/>
</dbReference>
<protein>
    <recommendedName>
        <fullName evidence="2">SH3b domain-containing protein</fullName>
    </recommendedName>
</protein>
<reference evidence="3" key="2">
    <citation type="submission" date="2020-09" db="EMBL/GenBank/DDBJ databases">
        <authorList>
            <person name="Sun Q."/>
            <person name="Zhou Y."/>
        </authorList>
    </citation>
    <scope>NUCLEOTIDE SEQUENCE</scope>
    <source>
        <strain evidence="3">CGMCC 1.14984</strain>
    </source>
</reference>
<sequence length="169" mass="18683">MPARILFSILTLCLIIALPAEAVAQSNAPKTGYSGLPVPRFVNLKSNETNARVGPSMDYPVRFVFNRRGLPVRVIAETPDNVWRKVEDFEGETMWIHQSQLVSSGMVMVTEGNALMHARPAEGSEVRAALERGVLAETEKCDGDYSGWCLVRVDGYRGWVSKSSLWGVE</sequence>
<evidence type="ECO:0000313" key="3">
    <source>
        <dbReference type="EMBL" id="GGH98232.1"/>
    </source>
</evidence>
<organism evidence="3 4">
    <name type="scientific">Aquisalinus luteolus</name>
    <dbReference type="NCBI Taxonomy" id="1566827"/>
    <lineage>
        <taxon>Bacteria</taxon>
        <taxon>Pseudomonadati</taxon>
        <taxon>Pseudomonadota</taxon>
        <taxon>Alphaproteobacteria</taxon>
        <taxon>Parvularculales</taxon>
        <taxon>Parvularculaceae</taxon>
        <taxon>Aquisalinus</taxon>
    </lineage>
</organism>
<dbReference type="AlphaFoldDB" id="A0A8J3ERP4"/>
<reference evidence="3" key="1">
    <citation type="journal article" date="2014" name="Int. J. Syst. Evol. Microbiol.">
        <title>Complete genome sequence of Corynebacterium casei LMG S-19264T (=DSM 44701T), isolated from a smear-ripened cheese.</title>
        <authorList>
            <consortium name="US DOE Joint Genome Institute (JGI-PGF)"/>
            <person name="Walter F."/>
            <person name="Albersmeier A."/>
            <person name="Kalinowski J."/>
            <person name="Ruckert C."/>
        </authorList>
    </citation>
    <scope>NUCLEOTIDE SEQUENCE</scope>
    <source>
        <strain evidence="3">CGMCC 1.14984</strain>
    </source>
</reference>
<feature type="signal peptide" evidence="1">
    <location>
        <begin position="1"/>
        <end position="22"/>
    </location>
</feature>
<accession>A0A8J3ERP4</accession>
<gene>
    <name evidence="3" type="ORF">GCM10011355_21340</name>
</gene>
<evidence type="ECO:0000256" key="1">
    <source>
        <dbReference type="SAM" id="SignalP"/>
    </source>
</evidence>
<feature type="chain" id="PRO_5035278317" description="SH3b domain-containing protein" evidence="1">
    <location>
        <begin position="23"/>
        <end position="169"/>
    </location>
</feature>
<dbReference type="Gene3D" id="2.30.30.40">
    <property type="entry name" value="SH3 Domains"/>
    <property type="match status" value="1"/>
</dbReference>
<dbReference type="InterPro" id="IPR003646">
    <property type="entry name" value="SH3-like_bac-type"/>
</dbReference>
<keyword evidence="1" id="KW-0732">Signal</keyword>
<feature type="domain" description="SH3b" evidence="2">
    <location>
        <begin position="39"/>
        <end position="105"/>
    </location>
</feature>
<dbReference type="Proteomes" id="UP000621856">
    <property type="component" value="Unassembled WGS sequence"/>
</dbReference>
<name>A0A8J3ERP4_9PROT</name>
<comment type="caution">
    <text evidence="3">The sequence shown here is derived from an EMBL/GenBank/DDBJ whole genome shotgun (WGS) entry which is preliminary data.</text>
</comment>
<proteinExistence type="predicted"/>
<evidence type="ECO:0000259" key="2">
    <source>
        <dbReference type="SMART" id="SM00287"/>
    </source>
</evidence>
<evidence type="ECO:0000313" key="4">
    <source>
        <dbReference type="Proteomes" id="UP000621856"/>
    </source>
</evidence>